<keyword evidence="3" id="KW-0804">Transcription</keyword>
<evidence type="ECO:0000256" key="2">
    <source>
        <dbReference type="ARBA" id="ARBA00023125"/>
    </source>
</evidence>
<reference evidence="5 6" key="1">
    <citation type="submission" date="2016-11" db="EMBL/GenBank/DDBJ databases">
        <authorList>
            <person name="Jaros S."/>
            <person name="Januszkiewicz K."/>
            <person name="Wedrychowicz H."/>
        </authorList>
    </citation>
    <scope>NUCLEOTIDE SEQUENCE [LARGE SCALE GENOMIC DNA]</scope>
    <source>
        <strain evidence="5 6">OK807</strain>
    </source>
</reference>
<dbReference type="SMART" id="SM00344">
    <property type="entry name" value="HTH_ASNC"/>
    <property type="match status" value="2"/>
</dbReference>
<dbReference type="AlphaFoldDB" id="A0A1K2E1G3"/>
<dbReference type="PANTHER" id="PTHR30154:SF34">
    <property type="entry name" value="TRANSCRIPTIONAL REGULATOR AZLB"/>
    <property type="match status" value="1"/>
</dbReference>
<evidence type="ECO:0000313" key="6">
    <source>
        <dbReference type="Proteomes" id="UP000181909"/>
    </source>
</evidence>
<dbReference type="GO" id="GO:0043565">
    <property type="term" value="F:sequence-specific DNA binding"/>
    <property type="evidence" value="ECO:0007669"/>
    <property type="project" value="InterPro"/>
</dbReference>
<dbReference type="SUPFAM" id="SSF46785">
    <property type="entry name" value="Winged helix' DNA-binding domain"/>
    <property type="match status" value="2"/>
</dbReference>
<evidence type="ECO:0000256" key="3">
    <source>
        <dbReference type="ARBA" id="ARBA00023163"/>
    </source>
</evidence>
<dbReference type="GO" id="GO:0005829">
    <property type="term" value="C:cytosol"/>
    <property type="evidence" value="ECO:0007669"/>
    <property type="project" value="TreeGrafter"/>
</dbReference>
<name>A0A1K2E1G3_STRAR</name>
<keyword evidence="1" id="KW-0805">Transcription regulation</keyword>
<dbReference type="PANTHER" id="PTHR30154">
    <property type="entry name" value="LEUCINE-RESPONSIVE REGULATORY PROTEIN"/>
    <property type="match status" value="1"/>
</dbReference>
<dbReference type="InterPro" id="IPR036388">
    <property type="entry name" value="WH-like_DNA-bd_sf"/>
</dbReference>
<dbReference type="SUPFAM" id="SSF54909">
    <property type="entry name" value="Dimeric alpha+beta barrel"/>
    <property type="match status" value="1"/>
</dbReference>
<dbReference type="InterPro" id="IPR019887">
    <property type="entry name" value="Tscrpt_reg_AsnC/Lrp_C"/>
</dbReference>
<evidence type="ECO:0000256" key="1">
    <source>
        <dbReference type="ARBA" id="ARBA00023015"/>
    </source>
</evidence>
<gene>
    <name evidence="5" type="ORF">SAMN02787144_101694</name>
</gene>
<dbReference type="InterPro" id="IPR000485">
    <property type="entry name" value="AsnC-type_HTH_dom"/>
</dbReference>
<dbReference type="EMBL" id="FPJO01000016">
    <property type="protein sequence ID" value="SFY28740.1"/>
    <property type="molecule type" value="Genomic_DNA"/>
</dbReference>
<dbReference type="InterPro" id="IPR019888">
    <property type="entry name" value="Tscrpt_reg_AsnC-like"/>
</dbReference>
<dbReference type="GO" id="GO:0043200">
    <property type="term" value="P:response to amino acid"/>
    <property type="evidence" value="ECO:0007669"/>
    <property type="project" value="TreeGrafter"/>
</dbReference>
<dbReference type="Gene3D" id="3.30.70.920">
    <property type="match status" value="1"/>
</dbReference>
<dbReference type="Gene3D" id="1.10.10.10">
    <property type="entry name" value="Winged helix-like DNA-binding domain superfamily/Winged helix DNA-binding domain"/>
    <property type="match status" value="2"/>
</dbReference>
<evidence type="ECO:0000313" key="5">
    <source>
        <dbReference type="EMBL" id="SFY28740.1"/>
    </source>
</evidence>
<sequence>MERRPCDHSSMPDDLDRKIIHGLNCSPRVSFRRLSEVVGVSEQTVARRYSALRRGGVVRVVGLSSPAAHGRSEWIARLRCRPDAVGPLADSLARRPEVAYTSIASGGSEIICIIRSPAGTVGDDVLLRQLPRAASVLDLNVDLLVHAFGSPDTAGWTGREGSLTEEQVRLLTAERPIPAGPPLTPTEEDRPLLEALAEDGRASHTRLAEATGWSKPRVARRLEALEATGSLVYDIDAVPERLGYELNATLWLQVDLPRLQEIGEELSGHDECAFAAAISGKHNIMAVVICKDTPDFYRYLSGRFARTEGIRGYEISVRVRRLKQAASLILNGRLIHPALA</sequence>
<feature type="domain" description="HTH asnC-type" evidence="4">
    <location>
        <begin position="189"/>
        <end position="245"/>
    </location>
</feature>
<dbReference type="InterPro" id="IPR011008">
    <property type="entry name" value="Dimeric_a/b-barrel"/>
</dbReference>
<dbReference type="PROSITE" id="PS50956">
    <property type="entry name" value="HTH_ASNC_2"/>
    <property type="match status" value="1"/>
</dbReference>
<evidence type="ECO:0000259" key="4">
    <source>
        <dbReference type="PROSITE" id="PS50956"/>
    </source>
</evidence>
<keyword evidence="2 5" id="KW-0238">DNA-binding</keyword>
<dbReference type="Proteomes" id="UP000181909">
    <property type="component" value="Unassembled WGS sequence"/>
</dbReference>
<dbReference type="PRINTS" id="PR00033">
    <property type="entry name" value="HTHASNC"/>
</dbReference>
<organism evidence="5 6">
    <name type="scientific">Streptomyces atratus</name>
    <dbReference type="NCBI Taxonomy" id="1893"/>
    <lineage>
        <taxon>Bacteria</taxon>
        <taxon>Bacillati</taxon>
        <taxon>Actinomycetota</taxon>
        <taxon>Actinomycetes</taxon>
        <taxon>Kitasatosporales</taxon>
        <taxon>Streptomycetaceae</taxon>
        <taxon>Streptomyces</taxon>
    </lineage>
</organism>
<dbReference type="Pfam" id="PF13404">
    <property type="entry name" value="HTH_AsnC-type"/>
    <property type="match status" value="2"/>
</dbReference>
<proteinExistence type="predicted"/>
<accession>A0A1K2E1G3</accession>
<dbReference type="Pfam" id="PF01037">
    <property type="entry name" value="AsnC_trans_reg"/>
    <property type="match status" value="1"/>
</dbReference>
<protein>
    <submittedName>
        <fullName evidence="5">DNA-binding transcriptional regulator, Lrp family</fullName>
    </submittedName>
</protein>
<dbReference type="InterPro" id="IPR036390">
    <property type="entry name" value="WH_DNA-bd_sf"/>
</dbReference>
<dbReference type="STRING" id="1893.SAMN02787144_101694"/>